<gene>
    <name evidence="2" type="ORF">S03H2_41176</name>
</gene>
<evidence type="ECO:0000259" key="1">
    <source>
        <dbReference type="Pfam" id="PF07479"/>
    </source>
</evidence>
<dbReference type="PANTHER" id="PTHR11728">
    <property type="entry name" value="GLYCEROL-3-PHOSPHATE DEHYDROGENASE"/>
    <property type="match status" value="1"/>
</dbReference>
<dbReference type="InterPro" id="IPR008927">
    <property type="entry name" value="6-PGluconate_DH-like_C_sf"/>
</dbReference>
<dbReference type="GO" id="GO:0005829">
    <property type="term" value="C:cytosol"/>
    <property type="evidence" value="ECO:0007669"/>
    <property type="project" value="TreeGrafter"/>
</dbReference>
<comment type="caution">
    <text evidence="2">The sequence shown here is derived from an EMBL/GenBank/DDBJ whole genome shotgun (WGS) entry which is preliminary data.</text>
</comment>
<dbReference type="Gene3D" id="1.10.1040.10">
    <property type="entry name" value="N-(1-d-carboxylethyl)-l-norvaline Dehydrogenase, domain 2"/>
    <property type="match status" value="1"/>
</dbReference>
<dbReference type="GO" id="GO:0047952">
    <property type="term" value="F:glycerol-3-phosphate dehydrogenase [NAD(P)+] activity"/>
    <property type="evidence" value="ECO:0007669"/>
    <property type="project" value="TreeGrafter"/>
</dbReference>
<dbReference type="SUPFAM" id="SSF48179">
    <property type="entry name" value="6-phosphogluconate dehydrogenase C-terminal domain-like"/>
    <property type="match status" value="1"/>
</dbReference>
<dbReference type="PANTHER" id="PTHR11728:SF1">
    <property type="entry name" value="GLYCEROL-3-PHOSPHATE DEHYDROGENASE [NAD(+)] 2, CHLOROPLASTIC"/>
    <property type="match status" value="1"/>
</dbReference>
<dbReference type="InterPro" id="IPR006109">
    <property type="entry name" value="G3P_DH_NAD-dep_C"/>
</dbReference>
<dbReference type="GO" id="GO:0006072">
    <property type="term" value="P:glycerol-3-phosphate metabolic process"/>
    <property type="evidence" value="ECO:0007669"/>
    <property type="project" value="InterPro"/>
</dbReference>
<protein>
    <recommendedName>
        <fullName evidence="1">Glycerol-3-phosphate dehydrogenase NAD-dependent C-terminal domain-containing protein</fullName>
    </recommendedName>
</protein>
<evidence type="ECO:0000313" key="2">
    <source>
        <dbReference type="EMBL" id="GAH67944.1"/>
    </source>
</evidence>
<organism evidence="2">
    <name type="scientific">marine sediment metagenome</name>
    <dbReference type="NCBI Taxonomy" id="412755"/>
    <lineage>
        <taxon>unclassified sequences</taxon>
        <taxon>metagenomes</taxon>
        <taxon>ecological metagenomes</taxon>
    </lineage>
</organism>
<sequence length="123" mass="13930">DPEVRIKLIKEGVREMIELGKVMGADEETFMGPAGKGDLEISADPLSRNYRYGKGIYQRGIQEVEKELREKNITVEGFHTAWATCQLAKKYNVQLPIVKEVYGVIYENKDPKLSAESLIKLSK</sequence>
<feature type="domain" description="Glycerol-3-phosphate dehydrogenase NAD-dependent C-terminal" evidence="1">
    <location>
        <begin position="5"/>
        <end position="112"/>
    </location>
</feature>
<accession>X1IP91</accession>
<dbReference type="AlphaFoldDB" id="X1IP91"/>
<name>X1IP91_9ZZZZ</name>
<proteinExistence type="predicted"/>
<dbReference type="EMBL" id="BARU01025566">
    <property type="protein sequence ID" value="GAH67944.1"/>
    <property type="molecule type" value="Genomic_DNA"/>
</dbReference>
<dbReference type="GO" id="GO:0005975">
    <property type="term" value="P:carbohydrate metabolic process"/>
    <property type="evidence" value="ECO:0007669"/>
    <property type="project" value="InterPro"/>
</dbReference>
<dbReference type="Pfam" id="PF07479">
    <property type="entry name" value="NAD_Gly3P_dh_C"/>
    <property type="match status" value="1"/>
</dbReference>
<reference evidence="2" key="1">
    <citation type="journal article" date="2014" name="Front. Microbiol.">
        <title>High frequency of phylogenetically diverse reductive dehalogenase-homologous genes in deep subseafloor sedimentary metagenomes.</title>
        <authorList>
            <person name="Kawai M."/>
            <person name="Futagami T."/>
            <person name="Toyoda A."/>
            <person name="Takaki Y."/>
            <person name="Nishi S."/>
            <person name="Hori S."/>
            <person name="Arai W."/>
            <person name="Tsubouchi T."/>
            <person name="Morono Y."/>
            <person name="Uchiyama I."/>
            <person name="Ito T."/>
            <person name="Fujiyama A."/>
            <person name="Inagaki F."/>
            <person name="Takami H."/>
        </authorList>
    </citation>
    <scope>NUCLEOTIDE SEQUENCE</scope>
    <source>
        <strain evidence="2">Expedition CK06-06</strain>
    </source>
</reference>
<dbReference type="InterPro" id="IPR013328">
    <property type="entry name" value="6PGD_dom2"/>
</dbReference>
<feature type="non-terminal residue" evidence="2">
    <location>
        <position position="1"/>
    </location>
</feature>